<evidence type="ECO:0000256" key="1">
    <source>
        <dbReference type="SAM" id="SignalP"/>
    </source>
</evidence>
<name>A0A918JYT8_9FLAO</name>
<feature type="chain" id="PRO_5036826371" evidence="1">
    <location>
        <begin position="26"/>
        <end position="118"/>
    </location>
</feature>
<sequence>MKYIKNLIPVLFVLFCSYMPVVEKAGNNQETETITGVFDGYDGDTFSFKYTNEDGEEDVVIFPKISSEVDEKEDLSGDVYIGKTFNITYISEVETEIDEDGNEQEYVTRTIVALELVD</sequence>
<protein>
    <submittedName>
        <fullName evidence="2">Uncharacterized protein</fullName>
    </submittedName>
</protein>
<keyword evidence="3" id="KW-1185">Reference proteome</keyword>
<evidence type="ECO:0000313" key="2">
    <source>
        <dbReference type="EMBL" id="GGX22742.1"/>
    </source>
</evidence>
<dbReference type="EMBL" id="BMWS01000016">
    <property type="protein sequence ID" value="GGX22742.1"/>
    <property type="molecule type" value="Genomic_DNA"/>
</dbReference>
<dbReference type="Proteomes" id="UP000601108">
    <property type="component" value="Unassembled WGS sequence"/>
</dbReference>
<feature type="signal peptide" evidence="1">
    <location>
        <begin position="1"/>
        <end position="25"/>
    </location>
</feature>
<keyword evidence="1" id="KW-0732">Signal</keyword>
<gene>
    <name evidence="2" type="ORF">GCM10007384_24940</name>
</gene>
<accession>A0A918JYT8</accession>
<organism evidence="2 3">
    <name type="scientific">Aquimarina muelleri</name>
    <dbReference type="NCBI Taxonomy" id="279356"/>
    <lineage>
        <taxon>Bacteria</taxon>
        <taxon>Pseudomonadati</taxon>
        <taxon>Bacteroidota</taxon>
        <taxon>Flavobacteriia</taxon>
        <taxon>Flavobacteriales</taxon>
        <taxon>Flavobacteriaceae</taxon>
        <taxon>Aquimarina</taxon>
    </lineage>
</organism>
<evidence type="ECO:0000313" key="3">
    <source>
        <dbReference type="Proteomes" id="UP000601108"/>
    </source>
</evidence>
<dbReference type="AlphaFoldDB" id="A0A918JYT8"/>
<reference evidence="2 3" key="1">
    <citation type="journal article" date="2014" name="Int. J. Syst. Evol. Microbiol.">
        <title>Complete genome sequence of Corynebacterium casei LMG S-19264T (=DSM 44701T), isolated from a smear-ripened cheese.</title>
        <authorList>
            <consortium name="US DOE Joint Genome Institute (JGI-PGF)"/>
            <person name="Walter F."/>
            <person name="Albersmeier A."/>
            <person name="Kalinowski J."/>
            <person name="Ruckert C."/>
        </authorList>
    </citation>
    <scope>NUCLEOTIDE SEQUENCE [LARGE SCALE GENOMIC DNA]</scope>
    <source>
        <strain evidence="2 3">KCTC 12285</strain>
    </source>
</reference>
<proteinExistence type="predicted"/>
<comment type="caution">
    <text evidence="2">The sequence shown here is derived from an EMBL/GenBank/DDBJ whole genome shotgun (WGS) entry which is preliminary data.</text>
</comment>
<dbReference type="RefSeq" id="WP_027412167.1">
    <property type="nucleotide sequence ID" value="NZ_BMWS01000016.1"/>
</dbReference>